<proteinExistence type="predicted"/>
<dbReference type="Proteomes" id="UP001597560">
    <property type="component" value="Unassembled WGS sequence"/>
</dbReference>
<evidence type="ECO:0000313" key="1">
    <source>
        <dbReference type="EMBL" id="MFD2961589.1"/>
    </source>
</evidence>
<keyword evidence="2" id="KW-1185">Reference proteome</keyword>
<reference evidence="2" key="1">
    <citation type="journal article" date="2019" name="Int. J. Syst. Evol. Microbiol.">
        <title>The Global Catalogue of Microorganisms (GCM) 10K type strain sequencing project: providing services to taxonomists for standard genome sequencing and annotation.</title>
        <authorList>
            <consortium name="The Broad Institute Genomics Platform"/>
            <consortium name="The Broad Institute Genome Sequencing Center for Infectious Disease"/>
            <person name="Wu L."/>
            <person name="Ma J."/>
        </authorList>
    </citation>
    <scope>NUCLEOTIDE SEQUENCE [LARGE SCALE GENOMIC DNA]</scope>
    <source>
        <strain evidence="2">KCTC 23098</strain>
    </source>
</reference>
<name>A0ABW6B046_9SPHI</name>
<accession>A0ABW6B046</accession>
<dbReference type="RefSeq" id="WP_377609797.1">
    <property type="nucleotide sequence ID" value="NZ_JBHUPA010000002.1"/>
</dbReference>
<comment type="caution">
    <text evidence="1">The sequence shown here is derived from an EMBL/GenBank/DDBJ whole genome shotgun (WGS) entry which is preliminary data.</text>
</comment>
<protein>
    <submittedName>
        <fullName evidence="1">Uncharacterized protein</fullName>
    </submittedName>
</protein>
<gene>
    <name evidence="1" type="ORF">ACFS6J_07330</name>
</gene>
<evidence type="ECO:0000313" key="2">
    <source>
        <dbReference type="Proteomes" id="UP001597560"/>
    </source>
</evidence>
<organism evidence="1 2">
    <name type="scientific">Olivibacter jilunii</name>
    <dbReference type="NCBI Taxonomy" id="985016"/>
    <lineage>
        <taxon>Bacteria</taxon>
        <taxon>Pseudomonadati</taxon>
        <taxon>Bacteroidota</taxon>
        <taxon>Sphingobacteriia</taxon>
        <taxon>Sphingobacteriales</taxon>
        <taxon>Sphingobacteriaceae</taxon>
        <taxon>Olivibacter</taxon>
    </lineage>
</organism>
<sequence length="78" mass="9335">MKKKGKYGYHVGQRLELRPFMIGREDIRTFHHYETYVELFVEQVTYRGYNDRTDNAIIEDLSGNVRLCNIEHLKLSID</sequence>
<dbReference type="EMBL" id="JBHUPA010000002">
    <property type="protein sequence ID" value="MFD2961589.1"/>
    <property type="molecule type" value="Genomic_DNA"/>
</dbReference>